<protein>
    <submittedName>
        <fullName evidence="1">Telomere end binding protein</fullName>
    </submittedName>
</protein>
<name>A0ACB5S1T6_9PEZI</name>
<sequence length="134" mass="14796">MDKPARESKGADTTSRRPLLSLDRPSIPPTLVRKSPYHAYLASLPKYETESLLADGVQNGWVCTVFYLEIASDGTLDDPEAFTCKLNGGFYWQGDDLQLLAFRLRLDTSVPSTSGTCGRSTAKYLATPFQTQMP</sequence>
<accession>A0ACB5S1T6</accession>
<evidence type="ECO:0000313" key="1">
    <source>
        <dbReference type="EMBL" id="GME26739.1"/>
    </source>
</evidence>
<evidence type="ECO:0000313" key="2">
    <source>
        <dbReference type="Proteomes" id="UP001165186"/>
    </source>
</evidence>
<proteinExistence type="predicted"/>
<keyword evidence="2" id="KW-1185">Reference proteome</keyword>
<reference evidence="1" key="1">
    <citation type="submission" date="2024-09" db="EMBL/GenBank/DDBJ databases">
        <title>Draft Genome Sequences of Neofusicoccum parvum.</title>
        <authorList>
            <person name="Ashida A."/>
            <person name="Camagna M."/>
            <person name="Tanaka A."/>
            <person name="Takemoto D."/>
        </authorList>
    </citation>
    <scope>NUCLEOTIDE SEQUENCE</scope>
    <source>
        <strain evidence="1">PPO83</strain>
    </source>
</reference>
<dbReference type="EMBL" id="BSXG01000030">
    <property type="protein sequence ID" value="GME26739.1"/>
    <property type="molecule type" value="Genomic_DNA"/>
</dbReference>
<dbReference type="Proteomes" id="UP001165186">
    <property type="component" value="Unassembled WGS sequence"/>
</dbReference>
<organism evidence="1 2">
    <name type="scientific">Neofusicoccum parvum</name>
    <dbReference type="NCBI Taxonomy" id="310453"/>
    <lineage>
        <taxon>Eukaryota</taxon>
        <taxon>Fungi</taxon>
        <taxon>Dikarya</taxon>
        <taxon>Ascomycota</taxon>
        <taxon>Pezizomycotina</taxon>
        <taxon>Dothideomycetes</taxon>
        <taxon>Dothideomycetes incertae sedis</taxon>
        <taxon>Botryosphaeriales</taxon>
        <taxon>Botryosphaeriaceae</taxon>
        <taxon>Neofusicoccum</taxon>
    </lineage>
</organism>
<comment type="caution">
    <text evidence="1">The sequence shown here is derived from an EMBL/GenBank/DDBJ whole genome shotgun (WGS) entry which is preliminary data.</text>
</comment>
<gene>
    <name evidence="1" type="primary">g10033</name>
    <name evidence="1" type="ORF">NpPPO83_00010033</name>
</gene>